<name>A0A0C2VM92_9BACL</name>
<evidence type="ECO:0000256" key="2">
    <source>
        <dbReference type="ARBA" id="ARBA00022801"/>
    </source>
</evidence>
<gene>
    <name evidence="4" type="ORF">KP78_26720</name>
</gene>
<dbReference type="InterPro" id="IPR050565">
    <property type="entry name" value="LYPA1-2/EST-like"/>
</dbReference>
<dbReference type="AlphaFoldDB" id="A0A0C2VM92"/>
<dbReference type="PANTHER" id="PTHR10655:SF17">
    <property type="entry name" value="LYSOPHOSPHOLIPASE-LIKE PROTEIN 1"/>
    <property type="match status" value="1"/>
</dbReference>
<comment type="caution">
    <text evidence="4">The sequence shown here is derived from an EMBL/GenBank/DDBJ whole genome shotgun (WGS) entry which is preliminary data.</text>
</comment>
<dbReference type="Pfam" id="PF02230">
    <property type="entry name" value="Abhydrolase_2"/>
    <property type="match status" value="1"/>
</dbReference>
<evidence type="ECO:0000313" key="5">
    <source>
        <dbReference type="Proteomes" id="UP000031938"/>
    </source>
</evidence>
<dbReference type="InterPro" id="IPR003140">
    <property type="entry name" value="PLipase/COase/thioEstase"/>
</dbReference>
<dbReference type="PATRIC" id="fig|889306.3.peg.2685"/>
<dbReference type="Proteomes" id="UP000031938">
    <property type="component" value="Unassembled WGS sequence"/>
</dbReference>
<dbReference type="InterPro" id="IPR029058">
    <property type="entry name" value="AB_hydrolase_fold"/>
</dbReference>
<proteinExistence type="inferred from homology"/>
<dbReference type="GO" id="GO:0016787">
    <property type="term" value="F:hydrolase activity"/>
    <property type="evidence" value="ECO:0007669"/>
    <property type="project" value="UniProtKB-KW"/>
</dbReference>
<feature type="domain" description="Phospholipase/carboxylesterase/thioesterase" evidence="3">
    <location>
        <begin position="18"/>
        <end position="208"/>
    </location>
</feature>
<dbReference type="SUPFAM" id="SSF53474">
    <property type="entry name" value="alpha/beta-Hydrolases"/>
    <property type="match status" value="1"/>
</dbReference>
<dbReference type="Gene3D" id="3.40.50.1820">
    <property type="entry name" value="alpha/beta hydrolase"/>
    <property type="match status" value="1"/>
</dbReference>
<dbReference type="EMBL" id="JXRP01000018">
    <property type="protein sequence ID" value="KIL45128.1"/>
    <property type="molecule type" value="Genomic_DNA"/>
</dbReference>
<evidence type="ECO:0000259" key="3">
    <source>
        <dbReference type="Pfam" id="PF02230"/>
    </source>
</evidence>
<dbReference type="RefSeq" id="WP_041089406.1">
    <property type="nucleotide sequence ID" value="NZ_JXRP01000018.1"/>
</dbReference>
<protein>
    <recommendedName>
        <fullName evidence="3">Phospholipase/carboxylesterase/thioesterase domain-containing protein</fullName>
    </recommendedName>
</protein>
<comment type="similarity">
    <text evidence="1">Belongs to the AB hydrolase superfamily. AB hydrolase 2 family.</text>
</comment>
<evidence type="ECO:0000313" key="4">
    <source>
        <dbReference type="EMBL" id="KIL45128.1"/>
    </source>
</evidence>
<dbReference type="STRING" id="889306.KP78_26720"/>
<evidence type="ECO:0000256" key="1">
    <source>
        <dbReference type="ARBA" id="ARBA00006499"/>
    </source>
</evidence>
<organism evidence="4 5">
    <name type="scientific">Jeotgalibacillus soli</name>
    <dbReference type="NCBI Taxonomy" id="889306"/>
    <lineage>
        <taxon>Bacteria</taxon>
        <taxon>Bacillati</taxon>
        <taxon>Bacillota</taxon>
        <taxon>Bacilli</taxon>
        <taxon>Bacillales</taxon>
        <taxon>Caryophanaceae</taxon>
        <taxon>Jeotgalibacillus</taxon>
    </lineage>
</organism>
<sequence>METTFSYTIHTPETLESEKKYPVIFALHGIGYNEHDILDLVKELKNEFILIGVRGHLAHEKGYAYYYLKGYGNPDRELFDKSMSMLQSFIEDMSKKYPIDLEQRYLLGFSQGAILSLSLALVLGQGIKGIVAMNGYIPSFVKEEFSVKPINHMSIFLSDGQYDEIFPPQIGQENYDYLIEMAASVIYTTYPSGHEISEDNQRDLVMWLSENSRVKS</sequence>
<dbReference type="PANTHER" id="PTHR10655">
    <property type="entry name" value="LYSOPHOSPHOLIPASE-RELATED"/>
    <property type="match status" value="1"/>
</dbReference>
<accession>A0A0C2VM92</accession>
<reference evidence="4 5" key="1">
    <citation type="submission" date="2015-01" db="EMBL/GenBank/DDBJ databases">
        <title>Genome sequencing of Jeotgalibacillus soli.</title>
        <authorList>
            <person name="Goh K.M."/>
            <person name="Chan K.-G."/>
            <person name="Yaakop A.S."/>
            <person name="Ee R."/>
            <person name="Gan H.M."/>
            <person name="Chan C.S."/>
        </authorList>
    </citation>
    <scope>NUCLEOTIDE SEQUENCE [LARGE SCALE GENOMIC DNA]</scope>
    <source>
        <strain evidence="4 5">P9</strain>
    </source>
</reference>
<keyword evidence="2" id="KW-0378">Hydrolase</keyword>
<dbReference type="OrthoDB" id="9795555at2"/>
<keyword evidence="5" id="KW-1185">Reference proteome</keyword>